<comment type="similarity">
    <text evidence="2 6">Belongs to the dTDP-4-dehydrorhamnose reductase family.</text>
</comment>
<dbReference type="EMBL" id="CP120863">
    <property type="protein sequence ID" value="WFE91178.1"/>
    <property type="molecule type" value="Genomic_DNA"/>
</dbReference>
<keyword evidence="9" id="KW-1185">Reference proteome</keyword>
<comment type="cofactor">
    <cofactor evidence="6">
        <name>Mg(2+)</name>
        <dbReference type="ChEBI" id="CHEBI:18420"/>
    </cofactor>
    <text evidence="6">Binds 1 Mg(2+) ion per monomer.</text>
</comment>
<dbReference type="Proteomes" id="UP001209803">
    <property type="component" value="Chromosome"/>
</dbReference>
<organism evidence="8 9">
    <name type="scientific">Roseibium porphyridii</name>
    <dbReference type="NCBI Taxonomy" id="2866279"/>
    <lineage>
        <taxon>Bacteria</taxon>
        <taxon>Pseudomonadati</taxon>
        <taxon>Pseudomonadota</taxon>
        <taxon>Alphaproteobacteria</taxon>
        <taxon>Hyphomicrobiales</taxon>
        <taxon>Stappiaceae</taxon>
        <taxon>Roseibium</taxon>
    </lineage>
</organism>
<reference evidence="8 9" key="1">
    <citation type="submission" date="2023-03" db="EMBL/GenBank/DDBJ databases">
        <title>Roseibium porphyridii sp. nov. and Roseibium rhodosorbium sp. nov. isolated from marine algae, Porphyridium cruentum and Rhodosorus marinus, respectively.</title>
        <authorList>
            <person name="Lee M.W."/>
            <person name="Choi B.J."/>
            <person name="Lee J.K."/>
            <person name="Choi D.G."/>
            <person name="Baek J.H."/>
            <person name="Bayburt H."/>
            <person name="Kim J.M."/>
            <person name="Han D.M."/>
            <person name="Kim K.H."/>
            <person name="Jeon C.O."/>
        </authorList>
    </citation>
    <scope>NUCLEOTIDE SEQUENCE [LARGE SCALE GENOMIC DNA]</scope>
    <source>
        <strain evidence="8 9">KMA01</strain>
    </source>
</reference>
<evidence type="ECO:0000259" key="7">
    <source>
        <dbReference type="Pfam" id="PF04321"/>
    </source>
</evidence>
<dbReference type="EC" id="1.1.1.133" evidence="3 6"/>
<dbReference type="InterPro" id="IPR036291">
    <property type="entry name" value="NAD(P)-bd_dom_sf"/>
</dbReference>
<evidence type="ECO:0000313" key="8">
    <source>
        <dbReference type="EMBL" id="WFE91178.1"/>
    </source>
</evidence>
<dbReference type="PANTHER" id="PTHR10491:SF4">
    <property type="entry name" value="METHIONINE ADENOSYLTRANSFERASE 2 SUBUNIT BETA"/>
    <property type="match status" value="1"/>
</dbReference>
<evidence type="ECO:0000256" key="6">
    <source>
        <dbReference type="RuleBase" id="RU364082"/>
    </source>
</evidence>
<evidence type="ECO:0000256" key="5">
    <source>
        <dbReference type="ARBA" id="ARBA00048200"/>
    </source>
</evidence>
<dbReference type="InterPro" id="IPR029903">
    <property type="entry name" value="RmlD-like-bd"/>
</dbReference>
<dbReference type="PANTHER" id="PTHR10491">
    <property type="entry name" value="DTDP-4-DEHYDRORHAMNOSE REDUCTASE"/>
    <property type="match status" value="1"/>
</dbReference>
<dbReference type="SUPFAM" id="SSF51735">
    <property type="entry name" value="NAD(P)-binding Rossmann-fold domains"/>
    <property type="match status" value="1"/>
</dbReference>
<name>A0ABY8F6Q6_9HYPH</name>
<comment type="catalytic activity">
    <reaction evidence="5 6">
        <text>dTDP-beta-L-rhamnose + NADP(+) = dTDP-4-dehydro-beta-L-rhamnose + NADPH + H(+)</text>
        <dbReference type="Rhea" id="RHEA:21796"/>
        <dbReference type="ChEBI" id="CHEBI:15378"/>
        <dbReference type="ChEBI" id="CHEBI:57510"/>
        <dbReference type="ChEBI" id="CHEBI:57783"/>
        <dbReference type="ChEBI" id="CHEBI:58349"/>
        <dbReference type="ChEBI" id="CHEBI:62830"/>
        <dbReference type="EC" id="1.1.1.133"/>
    </reaction>
</comment>
<dbReference type="Gene3D" id="3.90.25.10">
    <property type="entry name" value="UDP-galactose 4-epimerase, domain 1"/>
    <property type="match status" value="1"/>
</dbReference>
<evidence type="ECO:0000256" key="3">
    <source>
        <dbReference type="ARBA" id="ARBA00012929"/>
    </source>
</evidence>
<comment type="pathway">
    <text evidence="1 6">Carbohydrate biosynthesis; dTDP-L-rhamnose biosynthesis.</text>
</comment>
<sequence length="303" mass="33153">MTGTTRVLVTGKNGQLSKSLKVVSDAAADLEFCFFARNTLDVTKAQSCSSMIDRLRPNFVLNLAAYTNVDDAERFPDNAHHVNGVGAGNLAQISAVYDIPIIHISTDYVFDGEKRSPYVETDRTNPVNAYGMSKLAGENSVSRLNPKHIVLRTAWLYSPFGSNFVSWLLSAAANGRQLRIVADQVGNPTSALDLAKSLADLVRQLEDVDWASHSGIYHLAAPEPMTRFQWAKKVIAVSGKLYGPTCQVCAAASSEFATPAVRPLRTVLSMDKYQNAFGLKFPPIEKSISDVLQALPRPRRDVH</sequence>
<feature type="domain" description="RmlD-like substrate binding" evidence="7">
    <location>
        <begin position="6"/>
        <end position="295"/>
    </location>
</feature>
<gene>
    <name evidence="8" type="primary">rfbD</name>
    <name evidence="8" type="ORF">K1718_07445</name>
</gene>
<dbReference type="GO" id="GO:0008831">
    <property type="term" value="F:dTDP-4-dehydrorhamnose reductase activity"/>
    <property type="evidence" value="ECO:0007669"/>
    <property type="project" value="UniProtKB-EC"/>
</dbReference>
<dbReference type="Pfam" id="PF04321">
    <property type="entry name" value="RmlD_sub_bind"/>
    <property type="match status" value="1"/>
</dbReference>
<dbReference type="CDD" id="cd05254">
    <property type="entry name" value="dTDP_HR_like_SDR_e"/>
    <property type="match status" value="1"/>
</dbReference>
<evidence type="ECO:0000313" key="9">
    <source>
        <dbReference type="Proteomes" id="UP001209803"/>
    </source>
</evidence>
<evidence type="ECO:0000256" key="4">
    <source>
        <dbReference type="ARBA" id="ARBA00017099"/>
    </source>
</evidence>
<keyword evidence="6 8" id="KW-0560">Oxidoreductase</keyword>
<dbReference type="Gene3D" id="3.40.50.720">
    <property type="entry name" value="NAD(P)-binding Rossmann-like Domain"/>
    <property type="match status" value="1"/>
</dbReference>
<evidence type="ECO:0000256" key="2">
    <source>
        <dbReference type="ARBA" id="ARBA00010944"/>
    </source>
</evidence>
<accession>A0ABY8F6Q6</accession>
<dbReference type="InterPro" id="IPR005913">
    <property type="entry name" value="dTDP_dehydrorham_reduct"/>
</dbReference>
<keyword evidence="6" id="KW-0521">NADP</keyword>
<dbReference type="NCBIfam" id="TIGR01214">
    <property type="entry name" value="rmlD"/>
    <property type="match status" value="1"/>
</dbReference>
<dbReference type="RefSeq" id="WP_265683429.1">
    <property type="nucleotide sequence ID" value="NZ_CP120863.1"/>
</dbReference>
<protein>
    <recommendedName>
        <fullName evidence="4 6">dTDP-4-dehydrorhamnose reductase</fullName>
        <ecNumber evidence="3 6">1.1.1.133</ecNumber>
    </recommendedName>
</protein>
<evidence type="ECO:0000256" key="1">
    <source>
        <dbReference type="ARBA" id="ARBA00004781"/>
    </source>
</evidence>
<comment type="function">
    <text evidence="6">Catalyzes the reduction of dTDP-6-deoxy-L-lyxo-4-hexulose to yield dTDP-L-rhamnose.</text>
</comment>
<proteinExistence type="inferred from homology"/>